<dbReference type="Pfam" id="PF23147">
    <property type="entry name" value="GDH2_N"/>
    <property type="match status" value="1"/>
</dbReference>
<keyword evidence="7" id="KW-1185">Reference proteome</keyword>
<dbReference type="Pfam" id="PF00208">
    <property type="entry name" value="ELFV_dehydrog"/>
    <property type="match status" value="1"/>
</dbReference>
<organism evidence="6">
    <name type="scientific">Absidia glauca</name>
    <name type="common">Pin mould</name>
    <dbReference type="NCBI Taxonomy" id="4829"/>
    <lineage>
        <taxon>Eukaryota</taxon>
        <taxon>Fungi</taxon>
        <taxon>Fungi incertae sedis</taxon>
        <taxon>Mucoromycota</taxon>
        <taxon>Mucoromycotina</taxon>
        <taxon>Mucoromycetes</taxon>
        <taxon>Mucorales</taxon>
        <taxon>Cunninghamellaceae</taxon>
        <taxon>Absidia</taxon>
    </lineage>
</organism>
<comment type="function">
    <text evidence="4">NAD(+)-dependent glutamate dehydrogenase which degrades glutamate to ammonia and alpha-ketoglutarate.</text>
</comment>
<keyword evidence="3 4" id="KW-0520">NAD</keyword>
<evidence type="ECO:0000313" key="6">
    <source>
        <dbReference type="EMBL" id="SAM05108.1"/>
    </source>
</evidence>
<dbReference type="STRING" id="4829.A0A168QMI6"/>
<dbReference type="InterPro" id="IPR056365">
    <property type="entry name" value="NAD-GDH_2nd"/>
</dbReference>
<comment type="catalytic activity">
    <reaction evidence="4">
        <text>L-glutamate + NAD(+) + H2O = 2-oxoglutarate + NH4(+) + NADH + H(+)</text>
        <dbReference type="Rhea" id="RHEA:15133"/>
        <dbReference type="ChEBI" id="CHEBI:15377"/>
        <dbReference type="ChEBI" id="CHEBI:15378"/>
        <dbReference type="ChEBI" id="CHEBI:16810"/>
        <dbReference type="ChEBI" id="CHEBI:28938"/>
        <dbReference type="ChEBI" id="CHEBI:29985"/>
        <dbReference type="ChEBI" id="CHEBI:57540"/>
        <dbReference type="ChEBI" id="CHEBI:57945"/>
        <dbReference type="EC" id="1.4.1.2"/>
    </reaction>
</comment>
<dbReference type="PANTHER" id="PTHR11606">
    <property type="entry name" value="GLUTAMATE DEHYDROGENASE"/>
    <property type="match status" value="1"/>
</dbReference>
<evidence type="ECO:0000259" key="5">
    <source>
        <dbReference type="SMART" id="SM00839"/>
    </source>
</evidence>
<dbReference type="PANTHER" id="PTHR11606:SF24">
    <property type="entry name" value="NAD-SPECIFIC GLUTAMATE DEHYDROGENASE"/>
    <property type="match status" value="1"/>
</dbReference>
<accession>A0A168QMI6</accession>
<dbReference type="SMART" id="SM00839">
    <property type="entry name" value="ELFV_dehydrog"/>
    <property type="match status" value="1"/>
</dbReference>
<protein>
    <recommendedName>
        <fullName evidence="4">NAD-specific glutamate dehydrogenase</fullName>
        <ecNumber evidence="4">1.4.1.2</ecNumber>
    </recommendedName>
</protein>
<dbReference type="EC" id="1.4.1.2" evidence="4"/>
<dbReference type="SUPFAM" id="SSF51735">
    <property type="entry name" value="NAD(P)-binding Rossmann-fold domains"/>
    <property type="match status" value="1"/>
</dbReference>
<name>A0A168QMI6_ABSGL</name>
<dbReference type="SUPFAM" id="SSF53223">
    <property type="entry name" value="Aminoacid dehydrogenase-like, N-terminal domain"/>
    <property type="match status" value="1"/>
</dbReference>
<dbReference type="InterPro" id="IPR006096">
    <property type="entry name" value="Glu/Leu/Phe/Val/Trp_DH_C"/>
</dbReference>
<dbReference type="Pfam" id="PF23152">
    <property type="entry name" value="GDH_2nd"/>
    <property type="match status" value="1"/>
</dbReference>
<dbReference type="InParanoid" id="A0A168QMI6"/>
<gene>
    <name evidence="6" type="primary">ABSGL_10974.1 scaffold 12038</name>
</gene>
<evidence type="ECO:0000313" key="7">
    <source>
        <dbReference type="Proteomes" id="UP000078561"/>
    </source>
</evidence>
<dbReference type="EMBL" id="LT554419">
    <property type="protein sequence ID" value="SAM05108.1"/>
    <property type="molecule type" value="Genomic_DNA"/>
</dbReference>
<reference evidence="6" key="1">
    <citation type="submission" date="2016-04" db="EMBL/GenBank/DDBJ databases">
        <authorList>
            <person name="Evans L.H."/>
            <person name="Alamgir A."/>
            <person name="Owens N."/>
            <person name="Weber N.D."/>
            <person name="Virtaneva K."/>
            <person name="Barbian K."/>
            <person name="Babar A."/>
            <person name="Rosenke K."/>
        </authorList>
    </citation>
    <scope>NUCLEOTIDE SEQUENCE [LARGE SCALE GENOMIC DNA]</scope>
    <source>
        <strain evidence="6">CBS 101.48</strain>
    </source>
</reference>
<dbReference type="GO" id="GO:0004352">
    <property type="term" value="F:glutamate dehydrogenase (NAD+) activity"/>
    <property type="evidence" value="ECO:0007669"/>
    <property type="project" value="UniProtKB-UniRule"/>
</dbReference>
<dbReference type="InterPro" id="IPR016210">
    <property type="entry name" value="NAD-GDH_euk"/>
</dbReference>
<evidence type="ECO:0000256" key="1">
    <source>
        <dbReference type="ARBA" id="ARBA00006382"/>
    </source>
</evidence>
<dbReference type="PIRSF" id="PIRSF000184">
    <property type="entry name" value="GDH_NAD"/>
    <property type="match status" value="1"/>
</dbReference>
<sequence>MTIDAPLTNRDFGGISLKKNNTTDDINGYNPNVFSGKQAQIDKVRAQLESNGFIPAVFLESEVNWFYNNLGIDDDYFRMESVDTICNHILALYGAKIESYTQQKSVLDFNLVKETDDSCVYIHSSEPGVSQLNGPSYENKIDEKYLNTSYRDHAYRLESYRSNGASSSDGSSQLRCYFVTKCDFANPNPTPKQETDIKQIADKRFLFKATEQTCQSYEKVMRNVLQRSGPVIEVYEVQGTREHRLVIGYRQKSTQGFFSGMSDLYHFYGLYSTRKYVEQFSNGVTIINIYLRQLPTARSVSLEHSIYQVVKETSLIYCLPSTPLLEFFKTNKLSVQETVYGFVAWIFAQHFLNRLGKEYLSLVNILDDTNPLHAEVLGNMKKRLRQDTFTREDILNILMAYPELIKMLYVNFASVHYINQSGVRLNPTISYQRMTAVENLTVDELRRKIANTTSNAHEQLVFDSILTFNQHVLKTNFYQSTKVALSFRLDPSFLSEIGYPTQPHGIFLMVGSEFRGFHVRFRDVSRGGIRIIRSRNREAYSINQRSLFDENYSLAATQQRKNKDIPEGGSKGTILLDIDQQDKPREAFQKYIDSLLDLLIDGQSPGIKEKLVDRIGKPEILFLGPDEGTADYMDWASQHARQRQATFWKAFTTGKSQSLGGIPHDMYGMTTRSVHQYVLGIYRTFGLKEEDCTKLQTGGPDGDLGSNEIKISKDKTKAIVDGAGVLYDPHGIHRGELERLATARLMIDHFDLQLLSSQGFRVLVDDMNVTLPNGDLVDNGLTFRNGFHTNPLASSTLFVPCGGRPESLGLDNVNTLIRPDGTALFRFIVEGANLFLTQEARLRLEKHGVVVFKDASANKGGVTSSSLEVLAALAFSDDEFEQHMCIKPGHPAPAFYERYVEQVQKTIEQNARVEFEALWREHKKTGMPISLLSDNMSTAIVQLNEQLQHSGLWDNVDLRHAVLTKAFPQLLLEKIGLEALMDRVPENYVKAIFGAYLASQFVYKYGAHPDHFAFFDFMRENYYTEAG</sequence>
<evidence type="ECO:0000256" key="3">
    <source>
        <dbReference type="ARBA" id="ARBA00023027"/>
    </source>
</evidence>
<evidence type="ECO:0000256" key="4">
    <source>
        <dbReference type="PIRNR" id="PIRNR000184"/>
    </source>
</evidence>
<dbReference type="InterPro" id="IPR055480">
    <property type="entry name" value="NAD-GDH_N"/>
</dbReference>
<dbReference type="GO" id="GO:0006538">
    <property type="term" value="P:L-glutamate catabolic process"/>
    <property type="evidence" value="ECO:0007669"/>
    <property type="project" value="UniProtKB-UniRule"/>
</dbReference>
<dbReference type="AlphaFoldDB" id="A0A168QMI6"/>
<dbReference type="OrthoDB" id="184415at2759"/>
<feature type="domain" description="Glutamate/phenylalanine/leucine/valine/L-tryptophan dehydrogenase C-terminal" evidence="5">
    <location>
        <begin position="661"/>
        <end position="926"/>
    </location>
</feature>
<dbReference type="GO" id="GO:0005739">
    <property type="term" value="C:mitochondrion"/>
    <property type="evidence" value="ECO:0007669"/>
    <property type="project" value="UniProtKB-UniRule"/>
</dbReference>
<dbReference type="InterPro" id="IPR046346">
    <property type="entry name" value="Aminoacid_DH-like_N_sf"/>
</dbReference>
<evidence type="ECO:0000256" key="2">
    <source>
        <dbReference type="ARBA" id="ARBA00023002"/>
    </source>
</evidence>
<dbReference type="FunCoup" id="A0A168QMI6">
    <property type="interactions" value="301"/>
</dbReference>
<comment type="similarity">
    <text evidence="1 4">Belongs to the Glu/Leu/Phe/Val dehydrogenases family.</text>
</comment>
<dbReference type="OMA" id="TIEQNAR"/>
<dbReference type="InterPro" id="IPR036291">
    <property type="entry name" value="NAD(P)-bd_dom_sf"/>
</dbReference>
<keyword evidence="2 4" id="KW-0560">Oxidoreductase</keyword>
<dbReference type="Proteomes" id="UP000078561">
    <property type="component" value="Unassembled WGS sequence"/>
</dbReference>
<dbReference type="Gene3D" id="3.40.50.720">
    <property type="entry name" value="NAD(P)-binding Rossmann-like Domain"/>
    <property type="match status" value="1"/>
</dbReference>
<proteinExistence type="inferred from homology"/>